<dbReference type="Proteomes" id="UP000610611">
    <property type="component" value="Unassembled WGS sequence"/>
</dbReference>
<dbReference type="RefSeq" id="WP_170082805.1">
    <property type="nucleotide sequence ID" value="NZ_WOWB01000001.1"/>
</dbReference>
<dbReference type="EMBL" id="WOWB01000001">
    <property type="protein sequence ID" value="NLV05292.1"/>
    <property type="molecule type" value="Genomic_DNA"/>
</dbReference>
<comment type="caution">
    <text evidence="1">The sequence shown here is derived from an EMBL/GenBank/DDBJ whole genome shotgun (WGS) entry which is preliminary data.</text>
</comment>
<evidence type="ECO:0000313" key="1">
    <source>
        <dbReference type="EMBL" id="NLV05292.1"/>
    </source>
</evidence>
<organism evidence="1 2">
    <name type="scientific">Haloarcula rubripromontorii</name>
    <dbReference type="NCBI Taxonomy" id="1705562"/>
    <lineage>
        <taxon>Archaea</taxon>
        <taxon>Methanobacteriati</taxon>
        <taxon>Methanobacteriota</taxon>
        <taxon>Stenosarchaea group</taxon>
        <taxon>Halobacteria</taxon>
        <taxon>Halobacteriales</taxon>
        <taxon>Haloarculaceae</taxon>
        <taxon>Haloarcula</taxon>
    </lineage>
</organism>
<accession>A0A847THH3</accession>
<dbReference type="AlphaFoldDB" id="A0A847THH3"/>
<sequence length="306" mass="35383">MDVSTTGSASIVDVIDRARDYFGDYEPDMKAVTYDYRDRTSEMTIKITVPKGLSRRRGTVRIPVKEGYRIKEMYTSAFQEVNSVWTREEDEWVLNPENLPSEKDYLIRLEGQVDAEKFDKIVDLNVPEDPVTEGGVDKYWIQSALRDPSALSEIYQELRVDNIDMNIEVGVQRCFSTAIPKRIRKSFERTDELIEASNEGDRNKIITSSRRRQEARKEMSMSEGELAKYLRSLATSERLGEYISIESPFKRRQIETSSMNHMVFPEQVNVDVTTSLNLETQAAEGELSFEKNDYTDFLEKECEDLL</sequence>
<gene>
    <name evidence="1" type="ORF">GOC83_03985</name>
</gene>
<evidence type="ECO:0000313" key="2">
    <source>
        <dbReference type="Proteomes" id="UP000610611"/>
    </source>
</evidence>
<reference evidence="1" key="1">
    <citation type="submission" date="2019-12" db="EMBL/GenBank/DDBJ databases">
        <title>The whole-genome sequencing of Haloarcula japonica strain pws8.</title>
        <authorList>
            <person name="Verma D.K."/>
            <person name="Gopal K."/>
            <person name="Prasad E.S."/>
        </authorList>
    </citation>
    <scope>NUCLEOTIDE SEQUENCE</scope>
    <source>
        <strain evidence="1">Pws8</strain>
    </source>
</reference>
<protein>
    <submittedName>
        <fullName evidence="1">Uncharacterized protein</fullName>
    </submittedName>
</protein>
<name>A0A847THH3_9EURY</name>
<proteinExistence type="predicted"/>